<accession>A0A8C4WUL9</accession>
<proteinExistence type="predicted"/>
<reference evidence="2" key="1">
    <citation type="submission" date="2025-08" db="UniProtKB">
        <authorList>
            <consortium name="Ensembl"/>
        </authorList>
    </citation>
    <scope>IDENTIFICATION</scope>
</reference>
<dbReference type="Ensembl" id="ENSEBUT00000012207.1">
    <property type="protein sequence ID" value="ENSEBUP00000011634.1"/>
    <property type="gene ID" value="ENSEBUG00000007450.1"/>
</dbReference>
<dbReference type="GeneTree" id="ENSGT00390000001612"/>
<dbReference type="PANTHER" id="PTHR41142:SF1">
    <property type="entry name" value="SI:DKEY-16J16.4"/>
    <property type="match status" value="1"/>
</dbReference>
<dbReference type="Proteomes" id="UP000694388">
    <property type="component" value="Unplaced"/>
</dbReference>
<organism evidence="2 3">
    <name type="scientific">Eptatretus burgeri</name>
    <name type="common">Inshore hagfish</name>
    <dbReference type="NCBI Taxonomy" id="7764"/>
    <lineage>
        <taxon>Eukaryota</taxon>
        <taxon>Metazoa</taxon>
        <taxon>Chordata</taxon>
        <taxon>Craniata</taxon>
        <taxon>Vertebrata</taxon>
        <taxon>Cyclostomata</taxon>
        <taxon>Myxini</taxon>
        <taxon>Myxiniformes</taxon>
        <taxon>Myxinidae</taxon>
        <taxon>Eptatretinae</taxon>
        <taxon>Eptatretus</taxon>
    </lineage>
</organism>
<sequence length="270" mass="29652">MIAVLTQKLKAHTIEEGQQQQQQQQQSFKVTHGWKDGEDSEDENQELVQIDRERRHQATSVVPVLPTSGRVRAGSRAATASTGHDRPSSEEELESIIVARDCGLPGEKRKWCQVTGGGRMAPCGCGERASSSDEEVRDLCCSKAFRPIQQNGQDCGSPVLFGASPPRCLQPTARCPRGRFPCPAFEHASPCKRHKHIFADGGRRPSLDFEKMQQRMLLKKTSVPRTRVVKIRSVNGGCPAPRFGCDPSIFSFRSLGTLSPLASVEEPSCA</sequence>
<name>A0A8C4WUL9_EPTBU</name>
<keyword evidence="3" id="KW-1185">Reference proteome</keyword>
<feature type="region of interest" description="Disordered" evidence="1">
    <location>
        <begin position="13"/>
        <end position="92"/>
    </location>
</feature>
<dbReference type="PANTHER" id="PTHR41142">
    <property type="entry name" value="SI:DKEY-16J16.4"/>
    <property type="match status" value="1"/>
</dbReference>
<evidence type="ECO:0000256" key="1">
    <source>
        <dbReference type="SAM" id="MobiDB-lite"/>
    </source>
</evidence>
<evidence type="ECO:0000313" key="3">
    <source>
        <dbReference type="Proteomes" id="UP000694388"/>
    </source>
</evidence>
<protein>
    <submittedName>
        <fullName evidence="2">Si:dkey-16j16.4</fullName>
    </submittedName>
</protein>
<dbReference type="OMA" id="PQRHSDH"/>
<reference evidence="2" key="2">
    <citation type="submission" date="2025-09" db="UniProtKB">
        <authorList>
            <consortium name="Ensembl"/>
        </authorList>
    </citation>
    <scope>IDENTIFICATION</scope>
</reference>
<dbReference type="AlphaFoldDB" id="A0A8C4WUL9"/>
<evidence type="ECO:0000313" key="2">
    <source>
        <dbReference type="Ensembl" id="ENSEBUP00000011634.1"/>
    </source>
</evidence>